<feature type="domain" description="Response regulatory" evidence="3">
    <location>
        <begin position="8"/>
        <end position="121"/>
    </location>
</feature>
<dbReference type="SUPFAM" id="SSF52172">
    <property type="entry name" value="CheY-like"/>
    <property type="match status" value="1"/>
</dbReference>
<dbReference type="Proteomes" id="UP000244189">
    <property type="component" value="Unassembled WGS sequence"/>
</dbReference>
<dbReference type="Gene3D" id="3.40.50.2300">
    <property type="match status" value="1"/>
</dbReference>
<evidence type="ECO:0000313" key="4">
    <source>
        <dbReference type="EMBL" id="PTQ59393.1"/>
    </source>
</evidence>
<proteinExistence type="predicted"/>
<dbReference type="InterPro" id="IPR011006">
    <property type="entry name" value="CheY-like_superfamily"/>
</dbReference>
<accession>A0A2T5GJ90</accession>
<dbReference type="InterPro" id="IPR001789">
    <property type="entry name" value="Sig_transdc_resp-reg_receiver"/>
</dbReference>
<evidence type="ECO:0000313" key="5">
    <source>
        <dbReference type="Proteomes" id="UP000244189"/>
    </source>
</evidence>
<dbReference type="SMART" id="SM00448">
    <property type="entry name" value="REC"/>
    <property type="match status" value="1"/>
</dbReference>
<dbReference type="PROSITE" id="PS50110">
    <property type="entry name" value="RESPONSE_REGULATORY"/>
    <property type="match status" value="1"/>
</dbReference>
<name>A0A2T5GJ90_9SPHN</name>
<dbReference type="RefSeq" id="WP_056420892.1">
    <property type="nucleotide sequence ID" value="NZ_JASPFN010000001.1"/>
</dbReference>
<sequence length="133" mass="14758">MTDTPQQPLLIVEDEMFIRMIAADALEDRGFSIIEAGDAREALEILERSSEIALIFTDINMPGDLDGLDLAEEVTKRWPHIEIIVTSGGVRLDSAEVPDSGKFLPKPYATDQLVKLVQEQLARRDAGSPTDHR</sequence>
<dbReference type="EMBL" id="QAOG01000005">
    <property type="protein sequence ID" value="PTQ59393.1"/>
    <property type="molecule type" value="Genomic_DNA"/>
</dbReference>
<dbReference type="PANTHER" id="PTHR44591">
    <property type="entry name" value="STRESS RESPONSE REGULATOR PROTEIN 1"/>
    <property type="match status" value="1"/>
</dbReference>
<dbReference type="PANTHER" id="PTHR44591:SF18">
    <property type="entry name" value="REGULATORY PROTEIN"/>
    <property type="match status" value="1"/>
</dbReference>
<evidence type="ECO:0000256" key="2">
    <source>
        <dbReference type="PROSITE-ProRule" id="PRU00169"/>
    </source>
</evidence>
<organism evidence="4 5">
    <name type="scientific">Sphingomonas aurantiaca</name>
    <dbReference type="NCBI Taxonomy" id="185949"/>
    <lineage>
        <taxon>Bacteria</taxon>
        <taxon>Pseudomonadati</taxon>
        <taxon>Pseudomonadota</taxon>
        <taxon>Alphaproteobacteria</taxon>
        <taxon>Sphingomonadales</taxon>
        <taxon>Sphingomonadaceae</taxon>
        <taxon>Sphingomonas</taxon>
    </lineage>
</organism>
<dbReference type="AlphaFoldDB" id="A0A2T5GJ90"/>
<keyword evidence="5" id="KW-1185">Reference proteome</keyword>
<evidence type="ECO:0000256" key="1">
    <source>
        <dbReference type="ARBA" id="ARBA00022553"/>
    </source>
</evidence>
<dbReference type="Pfam" id="PF00072">
    <property type="entry name" value="Response_reg"/>
    <property type="match status" value="1"/>
</dbReference>
<comment type="caution">
    <text evidence="4">The sequence shown here is derived from an EMBL/GenBank/DDBJ whole genome shotgun (WGS) entry which is preliminary data.</text>
</comment>
<evidence type="ECO:0000259" key="3">
    <source>
        <dbReference type="PROSITE" id="PS50110"/>
    </source>
</evidence>
<reference evidence="4 5" key="1">
    <citation type="submission" date="2018-04" db="EMBL/GenBank/DDBJ databases">
        <title>Genomic Encyclopedia of Type Strains, Phase III (KMG-III): the genomes of soil and plant-associated and newly described type strains.</title>
        <authorList>
            <person name="Whitman W."/>
        </authorList>
    </citation>
    <scope>NUCLEOTIDE SEQUENCE [LARGE SCALE GENOMIC DNA]</scope>
    <source>
        <strain evidence="4 5">MA101b</strain>
    </source>
</reference>
<protein>
    <submittedName>
        <fullName evidence="4">Response regulator receiver domain-containing protein</fullName>
    </submittedName>
</protein>
<feature type="modified residue" description="4-aspartylphosphate" evidence="2">
    <location>
        <position position="58"/>
    </location>
</feature>
<keyword evidence="1 2" id="KW-0597">Phosphoprotein</keyword>
<gene>
    <name evidence="4" type="ORF">C8J26_3137</name>
</gene>
<dbReference type="GO" id="GO:0000160">
    <property type="term" value="P:phosphorelay signal transduction system"/>
    <property type="evidence" value="ECO:0007669"/>
    <property type="project" value="InterPro"/>
</dbReference>
<dbReference type="InterPro" id="IPR050595">
    <property type="entry name" value="Bact_response_regulator"/>
</dbReference>